<dbReference type="AlphaFoldDB" id="N9LX95"/>
<protein>
    <submittedName>
        <fullName evidence="1">Uncharacterized protein</fullName>
    </submittedName>
</protein>
<accession>N9LX95</accession>
<organism evidence="1 2">
    <name type="scientific">Acinetobacter modestus</name>
    <dbReference type="NCBI Taxonomy" id="1776740"/>
    <lineage>
        <taxon>Bacteria</taxon>
        <taxon>Pseudomonadati</taxon>
        <taxon>Pseudomonadota</taxon>
        <taxon>Gammaproteobacteria</taxon>
        <taxon>Moraxellales</taxon>
        <taxon>Moraxellaceae</taxon>
        <taxon>Acinetobacter</taxon>
    </lineage>
</organism>
<dbReference type="EMBL" id="APRP01000018">
    <property type="protein sequence ID" value="ENX00884.1"/>
    <property type="molecule type" value="Genomic_DNA"/>
</dbReference>
<name>N9LX95_9GAMM</name>
<dbReference type="RefSeq" id="WP_005216939.1">
    <property type="nucleotide sequence ID" value="NZ_KB850089.1"/>
</dbReference>
<dbReference type="STRING" id="1217705.F900_01868"/>
<sequence length="49" mass="5870">MEQQKDFIRPTSANPIMSMSDFFIENPHLKLLRYEPLKNGIRVFYIIIN</sequence>
<evidence type="ECO:0000313" key="1">
    <source>
        <dbReference type="EMBL" id="ENX00884.1"/>
    </source>
</evidence>
<proteinExistence type="predicted"/>
<evidence type="ECO:0000313" key="2">
    <source>
        <dbReference type="Proteomes" id="UP000013248"/>
    </source>
</evidence>
<dbReference type="HOGENOM" id="CLU_210084_0_0_6"/>
<dbReference type="eggNOG" id="ENOG5031SVV">
    <property type="taxonomic scope" value="Bacteria"/>
</dbReference>
<dbReference type="Proteomes" id="UP000013248">
    <property type="component" value="Unassembled WGS sequence"/>
</dbReference>
<reference evidence="1 2" key="1">
    <citation type="submission" date="2013-02" db="EMBL/GenBank/DDBJ databases">
        <title>The Genome Sequence of Acinetobacter sp. ANC 3862.</title>
        <authorList>
            <consortium name="The Broad Institute Genome Sequencing Platform"/>
            <consortium name="The Broad Institute Genome Sequencing Center for Infectious Disease"/>
            <person name="Cerqueira G."/>
            <person name="Feldgarden M."/>
            <person name="Courvalin P."/>
            <person name="Perichon B."/>
            <person name="Grillot-Courvalin C."/>
            <person name="Clermont D."/>
            <person name="Rocha E."/>
            <person name="Yoon E.-J."/>
            <person name="Nemec A."/>
            <person name="Walker B."/>
            <person name="Young S.K."/>
            <person name="Zeng Q."/>
            <person name="Gargeya S."/>
            <person name="Fitzgerald M."/>
            <person name="Haas B."/>
            <person name="Abouelleil A."/>
            <person name="Alvarado L."/>
            <person name="Arachchi H.M."/>
            <person name="Berlin A.M."/>
            <person name="Chapman S.B."/>
            <person name="Dewar J."/>
            <person name="Goldberg J."/>
            <person name="Griggs A."/>
            <person name="Gujja S."/>
            <person name="Hansen M."/>
            <person name="Howarth C."/>
            <person name="Imamovic A."/>
            <person name="Larimer J."/>
            <person name="McCowan C."/>
            <person name="Murphy C."/>
            <person name="Neiman D."/>
            <person name="Pearson M."/>
            <person name="Priest M."/>
            <person name="Roberts A."/>
            <person name="Saif S."/>
            <person name="Shea T."/>
            <person name="Sisk P."/>
            <person name="Sykes S."/>
            <person name="Wortman J."/>
            <person name="Nusbaum C."/>
            <person name="Birren B."/>
        </authorList>
    </citation>
    <scope>NUCLEOTIDE SEQUENCE [LARGE SCALE GENOMIC DNA]</scope>
    <source>
        <strain evidence="1 2">ANC 3862</strain>
    </source>
</reference>
<comment type="caution">
    <text evidence="1">The sequence shown here is derived from an EMBL/GenBank/DDBJ whole genome shotgun (WGS) entry which is preliminary data.</text>
</comment>
<gene>
    <name evidence="1" type="ORF">F900_01868</name>
</gene>